<feature type="transmembrane region" description="Helical" evidence="5">
    <location>
        <begin position="439"/>
        <end position="461"/>
    </location>
</feature>
<gene>
    <name evidence="7" type="ORF">GpartN1_g6428.t1</name>
</gene>
<feature type="transmembrane region" description="Helical" evidence="5">
    <location>
        <begin position="726"/>
        <end position="747"/>
    </location>
</feature>
<organism evidence="7 8">
    <name type="scientific">Galdieria partita</name>
    <dbReference type="NCBI Taxonomy" id="83374"/>
    <lineage>
        <taxon>Eukaryota</taxon>
        <taxon>Rhodophyta</taxon>
        <taxon>Bangiophyceae</taxon>
        <taxon>Galdieriales</taxon>
        <taxon>Galdieriaceae</taxon>
        <taxon>Galdieria</taxon>
    </lineage>
</organism>
<comment type="subcellular location">
    <subcellularLocation>
        <location evidence="1">Membrane</location>
        <topology evidence="1">Multi-pass membrane protein</topology>
    </subcellularLocation>
</comment>
<feature type="transmembrane region" description="Helical" evidence="5">
    <location>
        <begin position="349"/>
        <end position="370"/>
    </location>
</feature>
<keyword evidence="3 5" id="KW-1133">Transmembrane helix</keyword>
<feature type="transmembrane region" description="Helical" evidence="5">
    <location>
        <begin position="680"/>
        <end position="706"/>
    </location>
</feature>
<reference evidence="7" key="2">
    <citation type="submission" date="2022-01" db="EMBL/GenBank/DDBJ databases">
        <authorList>
            <person name="Hirooka S."/>
            <person name="Miyagishima S.Y."/>
        </authorList>
    </citation>
    <scope>NUCLEOTIDE SEQUENCE</scope>
    <source>
        <strain evidence="7">NBRC 102759</strain>
    </source>
</reference>
<comment type="caution">
    <text evidence="7">The sequence shown here is derived from an EMBL/GenBank/DDBJ whole genome shotgun (WGS) entry which is preliminary data.</text>
</comment>
<dbReference type="PANTHER" id="PTHR11453:SF127">
    <property type="entry name" value="SOLUTE CARRIER FAMILY 4 MEMBER 11"/>
    <property type="match status" value="1"/>
</dbReference>
<evidence type="ECO:0000313" key="8">
    <source>
        <dbReference type="Proteomes" id="UP001061958"/>
    </source>
</evidence>
<evidence type="ECO:0000256" key="1">
    <source>
        <dbReference type="ARBA" id="ARBA00004141"/>
    </source>
</evidence>
<keyword evidence="8" id="KW-1185">Reference proteome</keyword>
<feature type="transmembrane region" description="Helical" evidence="5">
    <location>
        <begin position="412"/>
        <end position="432"/>
    </location>
</feature>
<dbReference type="PANTHER" id="PTHR11453">
    <property type="entry name" value="ANION EXCHANGE PROTEIN"/>
    <property type="match status" value="1"/>
</dbReference>
<dbReference type="GO" id="GO:0006820">
    <property type="term" value="P:monoatomic anion transport"/>
    <property type="evidence" value="ECO:0007669"/>
    <property type="project" value="InterPro"/>
</dbReference>
<evidence type="ECO:0000259" key="6">
    <source>
        <dbReference type="Pfam" id="PF00955"/>
    </source>
</evidence>
<feature type="transmembrane region" description="Helical" evidence="5">
    <location>
        <begin position="321"/>
        <end position="343"/>
    </location>
</feature>
<keyword evidence="2 5" id="KW-0812">Transmembrane</keyword>
<dbReference type="Proteomes" id="UP001061958">
    <property type="component" value="Unassembled WGS sequence"/>
</dbReference>
<feature type="transmembrane region" description="Helical" evidence="5">
    <location>
        <begin position="467"/>
        <end position="487"/>
    </location>
</feature>
<keyword evidence="4 5" id="KW-0472">Membrane</keyword>
<reference evidence="7" key="1">
    <citation type="journal article" date="2022" name="Proc. Natl. Acad. Sci. U.S.A.">
        <title>Life cycle and functional genomics of the unicellular red alga Galdieria for elucidating algal and plant evolution and industrial use.</title>
        <authorList>
            <person name="Hirooka S."/>
            <person name="Itabashi T."/>
            <person name="Ichinose T.M."/>
            <person name="Onuma R."/>
            <person name="Fujiwara T."/>
            <person name="Yamashita S."/>
            <person name="Jong L.W."/>
            <person name="Tomita R."/>
            <person name="Iwane A.H."/>
            <person name="Miyagishima S.Y."/>
        </authorList>
    </citation>
    <scope>NUCLEOTIDE SEQUENCE</scope>
    <source>
        <strain evidence="7">NBRC 102759</strain>
    </source>
</reference>
<dbReference type="InterPro" id="IPR003020">
    <property type="entry name" value="HCO3_transpt_euk"/>
</dbReference>
<feature type="domain" description="Bicarbonate transporter-like transmembrane" evidence="6">
    <location>
        <begin position="293"/>
        <end position="462"/>
    </location>
</feature>
<feature type="transmembrane region" description="Helical" evidence="5">
    <location>
        <begin position="593"/>
        <end position="617"/>
    </location>
</feature>
<dbReference type="AlphaFoldDB" id="A0A9C7Q3M2"/>
<evidence type="ECO:0000256" key="5">
    <source>
        <dbReference type="SAM" id="Phobius"/>
    </source>
</evidence>
<feature type="transmembrane region" description="Helical" evidence="5">
    <location>
        <begin position="553"/>
        <end position="572"/>
    </location>
</feature>
<dbReference type="GO" id="GO:0005452">
    <property type="term" value="F:solute:inorganic anion antiporter activity"/>
    <property type="evidence" value="ECO:0007669"/>
    <property type="project" value="InterPro"/>
</dbReference>
<dbReference type="PRINTS" id="PR01231">
    <property type="entry name" value="HCO3TRNSPORT"/>
</dbReference>
<proteinExistence type="predicted"/>
<dbReference type="Gene3D" id="1.10.287.570">
    <property type="entry name" value="Helical hairpin bin"/>
    <property type="match status" value="1"/>
</dbReference>
<feature type="domain" description="Bicarbonate transporter-like transmembrane" evidence="6">
    <location>
        <begin position="466"/>
        <end position="789"/>
    </location>
</feature>
<feature type="transmembrane region" description="Helical" evidence="5">
    <location>
        <begin position="654"/>
        <end position="673"/>
    </location>
</feature>
<dbReference type="GO" id="GO:0050801">
    <property type="term" value="P:monoatomic ion homeostasis"/>
    <property type="evidence" value="ECO:0007669"/>
    <property type="project" value="TreeGrafter"/>
</dbReference>
<protein>
    <recommendedName>
        <fullName evidence="6">Bicarbonate transporter-like transmembrane domain-containing protein</fullName>
    </recommendedName>
</protein>
<sequence length="792" mass="89789">MSSYQPSISEADLSVFQRNAEDTFECVIHPVTLPDFSEDLVSFSVLDSLAKDKNSVIKARFRGEDPQEIILKLLQLLERRNLITKEAHKEARSKLLQAEDYSLVDCDSFSWDVRCGKALGYWTHSIQGPFFTVGYASLDNIEFERKVISIIQLVEPVNLGAINGSLTEYVGLVLTGSGTSMVDSGLETAKTVASLLADSDFREESFCCPTDDELRIAIHRFVGRQLARKEQTEKTASKPLSQHVQHESNDATLNQTIGIMNEKIYANHSFHCHPISLLRYWASLLFLHPFVLVIADLKRRLPHYLSDFVFEINQRRAQQKYLFASIFLIFTATLPAIVFGYIVERTTHGQIGVIECLFSQGVLGLGFAIFSGQPLMVNMITGPTVVYIQVLMRWSDKLGFEFLPFYTWTGIWMSIFLILAGCLNTAALIPYLGRFTDEIFQTFIGFIFIQYWFTEFIRITHSGYTQVLLFLFLSSLTLILALLFRFFRDSYLLIPSVRSIFGDIGPSLGVLIVTGISYAFDPVTVERLDIRGPIGYSTTTGRPWVVPIGEIKVGYVFLAAVTGFLLFLVVFIDQNVCTYIVERPENRLRKGTAYSWNMVVVGVLNIIASILGMPWMYAGLPHSLLHVYALADIEERESMGRISYHVVHAREVRIVGLIAYLFSFLIILAKPALDQLPIDVLYGFILFMGVASFQSNGLIERLLLLFTQPERYPPSHIIRRVPRLHIHIYTLIQLSLAVLLFFVAVNFYRGSTMLNTGLIFPFVLFLFIPFKFGVLYRWFPKLEISALESGSL</sequence>
<feature type="transmembrane region" description="Helical" evidence="5">
    <location>
        <begin position="759"/>
        <end position="779"/>
    </location>
</feature>
<dbReference type="EMBL" id="BQMJ01000057">
    <property type="protein sequence ID" value="GJQ14637.1"/>
    <property type="molecule type" value="Genomic_DNA"/>
</dbReference>
<dbReference type="OrthoDB" id="1735926at2759"/>
<evidence type="ECO:0000256" key="2">
    <source>
        <dbReference type="ARBA" id="ARBA00022692"/>
    </source>
</evidence>
<evidence type="ECO:0000256" key="3">
    <source>
        <dbReference type="ARBA" id="ARBA00022989"/>
    </source>
</evidence>
<evidence type="ECO:0000313" key="7">
    <source>
        <dbReference type="EMBL" id="GJQ14637.1"/>
    </source>
</evidence>
<evidence type="ECO:0000256" key="4">
    <source>
        <dbReference type="ARBA" id="ARBA00023136"/>
    </source>
</evidence>
<dbReference type="Pfam" id="PF00955">
    <property type="entry name" value="HCO3_cotransp"/>
    <property type="match status" value="2"/>
</dbReference>
<accession>A0A9C7Q3M2</accession>
<feature type="transmembrane region" description="Helical" evidence="5">
    <location>
        <begin position="375"/>
        <end position="392"/>
    </location>
</feature>
<dbReference type="InterPro" id="IPR011531">
    <property type="entry name" value="HCO3_transpt-like_TM_dom"/>
</dbReference>
<name>A0A9C7Q3M2_9RHOD</name>
<dbReference type="GO" id="GO:0005886">
    <property type="term" value="C:plasma membrane"/>
    <property type="evidence" value="ECO:0007669"/>
    <property type="project" value="TreeGrafter"/>
</dbReference>
<feature type="transmembrane region" description="Helical" evidence="5">
    <location>
        <begin position="499"/>
        <end position="520"/>
    </location>
</feature>
<feature type="transmembrane region" description="Helical" evidence="5">
    <location>
        <begin position="277"/>
        <end position="295"/>
    </location>
</feature>